<dbReference type="Pfam" id="PF00787">
    <property type="entry name" value="PX"/>
    <property type="match status" value="1"/>
</dbReference>
<dbReference type="GO" id="GO:0035091">
    <property type="term" value="F:phosphatidylinositol binding"/>
    <property type="evidence" value="ECO:0007669"/>
    <property type="project" value="InterPro"/>
</dbReference>
<dbReference type="Gene3D" id="3.30.1520.10">
    <property type="entry name" value="Phox-like domain"/>
    <property type="match status" value="1"/>
</dbReference>
<dbReference type="GO" id="GO:0005770">
    <property type="term" value="C:late endosome"/>
    <property type="evidence" value="ECO:0007669"/>
    <property type="project" value="TreeGrafter"/>
</dbReference>
<dbReference type="PROSITE" id="PS50195">
    <property type="entry name" value="PX"/>
    <property type="match status" value="1"/>
</dbReference>
<feature type="domain" description="PX" evidence="4">
    <location>
        <begin position="74"/>
        <end position="186"/>
    </location>
</feature>
<dbReference type="GO" id="GO:0008333">
    <property type="term" value="P:endosome to lysosome transport"/>
    <property type="evidence" value="ECO:0007669"/>
    <property type="project" value="TreeGrafter"/>
</dbReference>
<evidence type="ECO:0000256" key="1">
    <source>
        <dbReference type="ARBA" id="ARBA00004496"/>
    </source>
</evidence>
<dbReference type="GO" id="GO:0005769">
    <property type="term" value="C:early endosome"/>
    <property type="evidence" value="ECO:0007669"/>
    <property type="project" value="TreeGrafter"/>
</dbReference>
<dbReference type="GO" id="GO:0045022">
    <property type="term" value="P:early endosome to late endosome transport"/>
    <property type="evidence" value="ECO:0007669"/>
    <property type="project" value="TreeGrafter"/>
</dbReference>
<dbReference type="GeneTree" id="ENSGT00390000005651"/>
<dbReference type="InterPro" id="IPR001683">
    <property type="entry name" value="PX_dom"/>
</dbReference>
<feature type="compositionally biased region" description="Basic and acidic residues" evidence="3">
    <location>
        <begin position="28"/>
        <end position="42"/>
    </location>
</feature>
<dbReference type="InterPro" id="IPR051837">
    <property type="entry name" value="SortingNexin/PXDomain-PKLike"/>
</dbReference>
<sequence length="248" mass="28248">MLATCSFLGPTDHTWACLRVCDTTPRPRPQDHDMAERAESRRTSARLSSEGVVSFSTSFRTGDYQETEGREDDASGPIAAVVGYEVAERRSKFTVYKVQVRNPHGMWTVFRRYTDFVRLDNKLKASFPWLGLSLPPKRRVRDNFQPTFLDARQSALHHYLCTLSQHKGLLASTPVREFLCLDDPPGPFDSLEESRAFCEVLAEENVSLRREIIDKGRALAASRRHNDVIGHTLAETRLRLAQVEDQLR</sequence>
<accession>A0A8C4Q825</accession>
<evidence type="ECO:0000313" key="5">
    <source>
        <dbReference type="Ensembl" id="ENSEBUP00000011461.1"/>
    </source>
</evidence>
<dbReference type="InterPro" id="IPR036871">
    <property type="entry name" value="PX_dom_sf"/>
</dbReference>
<dbReference type="GO" id="GO:0006622">
    <property type="term" value="P:protein targeting to lysosome"/>
    <property type="evidence" value="ECO:0007669"/>
    <property type="project" value="TreeGrafter"/>
</dbReference>
<dbReference type="PANTHER" id="PTHR22999:SF23">
    <property type="entry name" value="SORTING NEXIN-16"/>
    <property type="match status" value="1"/>
</dbReference>
<reference evidence="5" key="1">
    <citation type="submission" date="2025-08" db="UniProtKB">
        <authorList>
            <consortium name="Ensembl"/>
        </authorList>
    </citation>
    <scope>IDENTIFICATION</scope>
</reference>
<evidence type="ECO:0000313" key="6">
    <source>
        <dbReference type="Proteomes" id="UP000694388"/>
    </source>
</evidence>
<dbReference type="PANTHER" id="PTHR22999">
    <property type="entry name" value="PX SERINE/THREONINE KINASE PXK"/>
    <property type="match status" value="1"/>
</dbReference>
<dbReference type="SMART" id="SM00312">
    <property type="entry name" value="PX"/>
    <property type="match status" value="1"/>
</dbReference>
<keyword evidence="6" id="KW-1185">Reference proteome</keyword>
<organism evidence="5 6">
    <name type="scientific">Eptatretus burgeri</name>
    <name type="common">Inshore hagfish</name>
    <dbReference type="NCBI Taxonomy" id="7764"/>
    <lineage>
        <taxon>Eukaryota</taxon>
        <taxon>Metazoa</taxon>
        <taxon>Chordata</taxon>
        <taxon>Craniata</taxon>
        <taxon>Vertebrata</taxon>
        <taxon>Cyclostomata</taxon>
        <taxon>Myxini</taxon>
        <taxon>Myxiniformes</taxon>
        <taxon>Myxinidae</taxon>
        <taxon>Eptatretinae</taxon>
        <taxon>Eptatretus</taxon>
    </lineage>
</organism>
<dbReference type="AlphaFoldDB" id="A0A8C4Q825"/>
<comment type="subcellular location">
    <subcellularLocation>
        <location evidence="1">Cytoplasm</location>
    </subcellularLocation>
</comment>
<evidence type="ECO:0000256" key="3">
    <source>
        <dbReference type="SAM" id="MobiDB-lite"/>
    </source>
</evidence>
<proteinExistence type="predicted"/>
<name>A0A8C4Q825_EPTBU</name>
<feature type="region of interest" description="Disordered" evidence="3">
    <location>
        <begin position="26"/>
        <end position="49"/>
    </location>
</feature>
<dbReference type="Proteomes" id="UP000694388">
    <property type="component" value="Unplaced"/>
</dbReference>
<keyword evidence="2" id="KW-0963">Cytoplasm</keyword>
<protein>
    <submittedName>
        <fullName evidence="5">Sorting nexin 16</fullName>
    </submittedName>
</protein>
<dbReference type="Ensembl" id="ENSEBUT00000012031.1">
    <property type="protein sequence ID" value="ENSEBUP00000011461.1"/>
    <property type="gene ID" value="ENSEBUG00000007347.1"/>
</dbReference>
<evidence type="ECO:0000259" key="4">
    <source>
        <dbReference type="PROSITE" id="PS50195"/>
    </source>
</evidence>
<evidence type="ECO:0000256" key="2">
    <source>
        <dbReference type="ARBA" id="ARBA00022490"/>
    </source>
</evidence>
<reference evidence="5" key="2">
    <citation type="submission" date="2025-09" db="UniProtKB">
        <authorList>
            <consortium name="Ensembl"/>
        </authorList>
    </citation>
    <scope>IDENTIFICATION</scope>
</reference>
<dbReference type="SUPFAM" id="SSF64268">
    <property type="entry name" value="PX domain"/>
    <property type="match status" value="1"/>
</dbReference>